<organism evidence="5 6">
    <name type="scientific">Entomortierella parvispora</name>
    <dbReference type="NCBI Taxonomy" id="205924"/>
    <lineage>
        <taxon>Eukaryota</taxon>
        <taxon>Fungi</taxon>
        <taxon>Fungi incertae sedis</taxon>
        <taxon>Mucoromycota</taxon>
        <taxon>Mortierellomycotina</taxon>
        <taxon>Mortierellomycetes</taxon>
        <taxon>Mortierellales</taxon>
        <taxon>Mortierellaceae</taxon>
        <taxon>Entomortierella</taxon>
    </lineage>
</organism>
<dbReference type="OrthoDB" id="630895at2759"/>
<proteinExistence type="inferred from homology"/>
<dbReference type="PANTHER" id="PTHR43792:SF8">
    <property type="entry name" value="[RIBOSOMAL PROTEIN US5]-ALANINE N-ACETYLTRANSFERASE"/>
    <property type="match status" value="1"/>
</dbReference>
<dbReference type="PANTHER" id="PTHR43792">
    <property type="entry name" value="GNAT FAMILY, PUTATIVE (AFU_ORTHOLOGUE AFUA_3G00765)-RELATED-RELATED"/>
    <property type="match status" value="1"/>
</dbReference>
<evidence type="ECO:0000256" key="2">
    <source>
        <dbReference type="ARBA" id="ARBA00023315"/>
    </source>
</evidence>
<dbReference type="GO" id="GO:0016747">
    <property type="term" value="F:acyltransferase activity, transferring groups other than amino-acyl groups"/>
    <property type="evidence" value="ECO:0007669"/>
    <property type="project" value="InterPro"/>
</dbReference>
<evidence type="ECO:0000256" key="1">
    <source>
        <dbReference type="ARBA" id="ARBA00022679"/>
    </source>
</evidence>
<dbReference type="Proteomes" id="UP000827284">
    <property type="component" value="Unassembled WGS sequence"/>
</dbReference>
<dbReference type="InterPro" id="IPR016181">
    <property type="entry name" value="Acyl_CoA_acyltransferase"/>
</dbReference>
<reference evidence="5" key="2">
    <citation type="journal article" date="2022" name="Microbiol. Resour. Announc.">
        <title>Whole-Genome Sequence of Entomortierella parvispora E1425, a Mucoromycotan Fungus Associated with Burkholderiaceae-Related Endosymbiotic Bacteria.</title>
        <authorList>
            <person name="Herlambang A."/>
            <person name="Guo Y."/>
            <person name="Takashima Y."/>
            <person name="Narisawa K."/>
            <person name="Ohta H."/>
            <person name="Nishizawa T."/>
        </authorList>
    </citation>
    <scope>NUCLEOTIDE SEQUENCE</scope>
    <source>
        <strain evidence="5">E1425</strain>
    </source>
</reference>
<evidence type="ECO:0000256" key="3">
    <source>
        <dbReference type="ARBA" id="ARBA00038502"/>
    </source>
</evidence>
<dbReference type="AlphaFoldDB" id="A0A9P3M045"/>
<gene>
    <name evidence="5" type="ORF">EMPS_09530</name>
</gene>
<evidence type="ECO:0000313" key="5">
    <source>
        <dbReference type="EMBL" id="GJJ77171.1"/>
    </source>
</evidence>
<dbReference type="InterPro" id="IPR000182">
    <property type="entry name" value="GNAT_dom"/>
</dbReference>
<keyword evidence="2" id="KW-0012">Acyltransferase</keyword>
<keyword evidence="1" id="KW-0808">Transferase</keyword>
<dbReference type="EMBL" id="BQFW01000013">
    <property type="protein sequence ID" value="GJJ77171.1"/>
    <property type="molecule type" value="Genomic_DNA"/>
</dbReference>
<dbReference type="Gene3D" id="3.40.630.30">
    <property type="match status" value="1"/>
</dbReference>
<dbReference type="InterPro" id="IPR051531">
    <property type="entry name" value="N-acetyltransferase"/>
</dbReference>
<feature type="domain" description="N-acetyltransferase" evidence="4">
    <location>
        <begin position="44"/>
        <end position="198"/>
    </location>
</feature>
<dbReference type="SUPFAM" id="SSF55729">
    <property type="entry name" value="Acyl-CoA N-acyltransferases (Nat)"/>
    <property type="match status" value="1"/>
</dbReference>
<comment type="caution">
    <text evidence="5">The sequence shown here is derived from an EMBL/GenBank/DDBJ whole genome shotgun (WGS) entry which is preliminary data.</text>
</comment>
<sequence length="237" mass="27131">MVTSNTVNDENLYTKYASSWPIPPGTTLLGPFEIPSRGDHDSPLFLSAVTAADLPEIIRVLNINKDIFYNTGSFQYPYLESHAVTRMDNVHKWRLEFGFNNRWAMRTSPDGPLVGWIHCFPVPNIPFIHPLEPHRHVKIIELGYWVSPEFRNRGFGSRSARFVVEEIGFKVLHGDIVRARAYVENMGSRKVLEAAGMRCELASKREFVDKLQKEMDLAFYAVHRDPSTHHILHDGTV</sequence>
<dbReference type="Pfam" id="PF13302">
    <property type="entry name" value="Acetyltransf_3"/>
    <property type="match status" value="1"/>
</dbReference>
<accession>A0A9P3M045</accession>
<reference evidence="5" key="1">
    <citation type="submission" date="2021-11" db="EMBL/GenBank/DDBJ databases">
        <authorList>
            <person name="Herlambang A."/>
            <person name="Guo Y."/>
            <person name="Takashima Y."/>
            <person name="Nishizawa T."/>
        </authorList>
    </citation>
    <scope>NUCLEOTIDE SEQUENCE</scope>
    <source>
        <strain evidence="5">E1425</strain>
    </source>
</reference>
<evidence type="ECO:0000259" key="4">
    <source>
        <dbReference type="Pfam" id="PF13302"/>
    </source>
</evidence>
<protein>
    <recommendedName>
        <fullName evidence="4">N-acetyltransferase domain-containing protein</fullName>
    </recommendedName>
</protein>
<evidence type="ECO:0000313" key="6">
    <source>
        <dbReference type="Proteomes" id="UP000827284"/>
    </source>
</evidence>
<name>A0A9P3M045_9FUNG</name>
<comment type="similarity">
    <text evidence="3">Belongs to the acetyltransferase family. RimJ subfamily.</text>
</comment>
<keyword evidence="6" id="KW-1185">Reference proteome</keyword>